<keyword evidence="3" id="KW-1185">Reference proteome</keyword>
<dbReference type="PANTHER" id="PTHR10742">
    <property type="entry name" value="FLAVIN MONOAMINE OXIDASE"/>
    <property type="match status" value="1"/>
</dbReference>
<dbReference type="Pfam" id="PF01593">
    <property type="entry name" value="Amino_oxidase"/>
    <property type="match status" value="1"/>
</dbReference>
<dbReference type="InterPro" id="IPR036188">
    <property type="entry name" value="FAD/NAD-bd_sf"/>
</dbReference>
<dbReference type="GO" id="GO:0050660">
    <property type="term" value="F:flavin adenine dinucleotide binding"/>
    <property type="evidence" value="ECO:0007669"/>
    <property type="project" value="TreeGrafter"/>
</dbReference>
<protein>
    <recommendedName>
        <fullName evidence="1">Amine oxidase domain-containing protein</fullName>
    </recommendedName>
</protein>
<gene>
    <name evidence="2" type="ORF">QBC47DRAFT_443485</name>
</gene>
<organism evidence="2 3">
    <name type="scientific">Echria macrotheca</name>
    <dbReference type="NCBI Taxonomy" id="438768"/>
    <lineage>
        <taxon>Eukaryota</taxon>
        <taxon>Fungi</taxon>
        <taxon>Dikarya</taxon>
        <taxon>Ascomycota</taxon>
        <taxon>Pezizomycotina</taxon>
        <taxon>Sordariomycetes</taxon>
        <taxon>Sordariomycetidae</taxon>
        <taxon>Sordariales</taxon>
        <taxon>Schizotheciaceae</taxon>
        <taxon>Echria</taxon>
    </lineage>
</organism>
<dbReference type="AlphaFoldDB" id="A0AAJ0FD69"/>
<dbReference type="Proteomes" id="UP001239445">
    <property type="component" value="Unassembled WGS sequence"/>
</dbReference>
<proteinExistence type="predicted"/>
<dbReference type="InterPro" id="IPR002937">
    <property type="entry name" value="Amino_oxidase"/>
</dbReference>
<reference evidence="2" key="1">
    <citation type="submission" date="2023-06" db="EMBL/GenBank/DDBJ databases">
        <title>Genome-scale phylogeny and comparative genomics of the fungal order Sordariales.</title>
        <authorList>
            <consortium name="Lawrence Berkeley National Laboratory"/>
            <person name="Hensen N."/>
            <person name="Bonometti L."/>
            <person name="Westerberg I."/>
            <person name="Brannstrom I.O."/>
            <person name="Guillou S."/>
            <person name="Cros-Aarteil S."/>
            <person name="Calhoun S."/>
            <person name="Haridas S."/>
            <person name="Kuo A."/>
            <person name="Mondo S."/>
            <person name="Pangilinan J."/>
            <person name="Riley R."/>
            <person name="Labutti K."/>
            <person name="Andreopoulos B."/>
            <person name="Lipzen A."/>
            <person name="Chen C."/>
            <person name="Yanf M."/>
            <person name="Daum C."/>
            <person name="Ng V."/>
            <person name="Clum A."/>
            <person name="Steindorff A."/>
            <person name="Ohm R."/>
            <person name="Martin F."/>
            <person name="Silar P."/>
            <person name="Natvig D."/>
            <person name="Lalanne C."/>
            <person name="Gautier V."/>
            <person name="Ament-Velasquez S.L."/>
            <person name="Kruys A."/>
            <person name="Hutchinson M.I."/>
            <person name="Powell A.J."/>
            <person name="Barry K."/>
            <person name="Miller A.N."/>
            <person name="Grigoriev I.V."/>
            <person name="Debuchy R."/>
            <person name="Gladieux P."/>
            <person name="Thoren M.H."/>
            <person name="Johannesson H."/>
        </authorList>
    </citation>
    <scope>NUCLEOTIDE SEQUENCE</scope>
    <source>
        <strain evidence="2">PSN4</strain>
    </source>
</reference>
<dbReference type="SUPFAM" id="SSF51905">
    <property type="entry name" value="FAD/NAD(P)-binding domain"/>
    <property type="match status" value="1"/>
</dbReference>
<dbReference type="SUPFAM" id="SSF54373">
    <property type="entry name" value="FAD-linked reductases, C-terminal domain"/>
    <property type="match status" value="1"/>
</dbReference>
<dbReference type="Gene3D" id="3.50.50.60">
    <property type="entry name" value="FAD/NAD(P)-binding domain"/>
    <property type="match status" value="1"/>
</dbReference>
<dbReference type="PRINTS" id="PR00419">
    <property type="entry name" value="ADXRDTASE"/>
</dbReference>
<evidence type="ECO:0000313" key="2">
    <source>
        <dbReference type="EMBL" id="KAK1756870.1"/>
    </source>
</evidence>
<dbReference type="PANTHER" id="PTHR10742:SF414">
    <property type="entry name" value="CONTAINING AMINE OXIDASE, PUTATIVE (AFU_ORTHOLOGUE AFUA_3G12150)-RELATED"/>
    <property type="match status" value="1"/>
</dbReference>
<comment type="caution">
    <text evidence="2">The sequence shown here is derived from an EMBL/GenBank/DDBJ whole genome shotgun (WGS) entry which is preliminary data.</text>
</comment>
<evidence type="ECO:0000313" key="3">
    <source>
        <dbReference type="Proteomes" id="UP001239445"/>
    </source>
</evidence>
<feature type="domain" description="Amine oxidase" evidence="1">
    <location>
        <begin position="69"/>
        <end position="530"/>
    </location>
</feature>
<name>A0AAJ0FD69_9PEZI</name>
<evidence type="ECO:0000259" key="1">
    <source>
        <dbReference type="Pfam" id="PF01593"/>
    </source>
</evidence>
<dbReference type="InterPro" id="IPR050281">
    <property type="entry name" value="Flavin_monoamine_oxidase"/>
</dbReference>
<dbReference type="Gene3D" id="3.90.660.10">
    <property type="match status" value="1"/>
</dbReference>
<dbReference type="GO" id="GO:0016491">
    <property type="term" value="F:oxidoreductase activity"/>
    <property type="evidence" value="ECO:0007669"/>
    <property type="project" value="InterPro"/>
</dbReference>
<dbReference type="GO" id="GO:0003682">
    <property type="term" value="F:chromatin binding"/>
    <property type="evidence" value="ECO:0007669"/>
    <property type="project" value="TreeGrafter"/>
</dbReference>
<dbReference type="EMBL" id="MU839831">
    <property type="protein sequence ID" value="KAK1756870.1"/>
    <property type="molecule type" value="Genomic_DNA"/>
</dbReference>
<sequence length="542" mass="60875">MDAYSMSATSAFLEKSRIYQDLRTSRRHSTIEPADFPVARKSSIMDQVLKGETLDPSRKPHVGVIGAGLAGLRSADVLLRHGFRVTILEARNRLGGRLYQERLPNGHLVDIGANWVHGTQDNPIMDLARETNTPVHSFDSPAVIFDENGLALSMEDSIMLSEMTWDIIKDAFRFANEHGSEIDPSRSLLDFFKEQIPTRIPESDQDYAKKRHMALQLCESWGAFVGSPIEKQSLRFFWLEECLDGENLFCAGTYHKVLEKIAQPAMAGADIRYQTQVSEIYGKSTSTGNTARVKTIDGQVMEFDELVVTTPLGWLKQNLQAFHPPLPETVSRGIQNIGYGCLEKVYISFPRAFWLKPDKSGVEAKGFGQWLSPNYAPESNPRRWNNEVVELASLEPPSGHPTLLFYIFGDESHHVTSKVRSLGNKGEREDFLFSFFEPYYSRLPSYDKSDPNCKPTACFWTDWLHDDLAGNGSYCNFQVGLEEGDKDILAMREGVKSEGLWLAGEHTAPFVALGTVTGAYWSGEDVAKRIAREYGRIKPEAI</sequence>
<accession>A0AAJ0FD69</accession>
<dbReference type="GO" id="GO:0006338">
    <property type="term" value="P:chromatin remodeling"/>
    <property type="evidence" value="ECO:0007669"/>
    <property type="project" value="TreeGrafter"/>
</dbReference>